<dbReference type="InterPro" id="IPR052337">
    <property type="entry name" value="SAT4-like"/>
</dbReference>
<feature type="transmembrane region" description="Helical" evidence="7">
    <location>
        <begin position="224"/>
        <end position="245"/>
    </location>
</feature>
<feature type="transmembrane region" description="Helical" evidence="7">
    <location>
        <begin position="145"/>
        <end position="167"/>
    </location>
</feature>
<evidence type="ECO:0000256" key="6">
    <source>
        <dbReference type="SAM" id="MobiDB-lite"/>
    </source>
</evidence>
<evidence type="ECO:0000256" key="4">
    <source>
        <dbReference type="ARBA" id="ARBA00023136"/>
    </source>
</evidence>
<feature type="transmembrane region" description="Helical" evidence="7">
    <location>
        <begin position="33"/>
        <end position="57"/>
    </location>
</feature>
<keyword evidence="2 7" id="KW-0812">Transmembrane</keyword>
<dbReference type="AlphaFoldDB" id="A0AAI9E9J8"/>
<dbReference type="GO" id="GO:0016020">
    <property type="term" value="C:membrane"/>
    <property type="evidence" value="ECO:0007669"/>
    <property type="project" value="UniProtKB-SubCell"/>
</dbReference>
<feature type="transmembrane region" description="Helical" evidence="7">
    <location>
        <begin position="69"/>
        <end position="91"/>
    </location>
</feature>
<protein>
    <recommendedName>
        <fullName evidence="8">Rhodopsin domain-containing protein</fullName>
    </recommendedName>
</protein>
<reference evidence="9" key="1">
    <citation type="submission" date="2023-11" db="EMBL/GenBank/DDBJ databases">
        <authorList>
            <person name="Alioto T."/>
            <person name="Alioto T."/>
            <person name="Gomez Garrido J."/>
        </authorList>
    </citation>
    <scope>NUCLEOTIDE SEQUENCE</scope>
</reference>
<comment type="caution">
    <text evidence="9">The sequence shown here is derived from an EMBL/GenBank/DDBJ whole genome shotgun (WGS) entry which is preliminary data.</text>
</comment>
<organism evidence="9 10">
    <name type="scientific">Lecanosticta acicola</name>
    <dbReference type="NCBI Taxonomy" id="111012"/>
    <lineage>
        <taxon>Eukaryota</taxon>
        <taxon>Fungi</taxon>
        <taxon>Dikarya</taxon>
        <taxon>Ascomycota</taxon>
        <taxon>Pezizomycotina</taxon>
        <taxon>Dothideomycetes</taxon>
        <taxon>Dothideomycetidae</taxon>
        <taxon>Mycosphaerellales</taxon>
        <taxon>Mycosphaerellaceae</taxon>
        <taxon>Lecanosticta</taxon>
    </lineage>
</organism>
<evidence type="ECO:0000259" key="8">
    <source>
        <dbReference type="Pfam" id="PF20684"/>
    </source>
</evidence>
<keyword evidence="4 7" id="KW-0472">Membrane</keyword>
<feature type="transmembrane region" description="Helical" evidence="7">
    <location>
        <begin position="187"/>
        <end position="212"/>
    </location>
</feature>
<feature type="region of interest" description="Disordered" evidence="6">
    <location>
        <begin position="364"/>
        <end position="423"/>
    </location>
</feature>
<sequence>MSAQADALKGWLLRRVSDPTSAHYTYQMTEDRLALIVVGVIFSVIGLFAILCRAFVLFHRQRTPGYDDYMLFVAYVFSFGFTIASYVSVRWGVGLDIANVPPDWAISAIKAVYAMEIFYYFTLFFIKLSILLLYMRLAKELRNHLYWGTLTVLGLMCLQFCSTIVVTATQCIPMSKYWNPSVSGHCISLTGFFYATNAFTIVTDFIMIIMPIPTIWKAPRHQKYGYLTAFLLGGLAMLASCARLYSIKIYTDSHEPMRDAAPINTWSFVEVNVAICCASIAVMRQIVLAVRTGSISPTLKSSFQRSRTSHSTGWNSVPSTPAFSTKMSVQEDDFSQWSRKPSGIFEDMETGSVEPSASAIASAIASARAEADRPTRQSSPLPPLPAHCHDTCSRDSATSPKSPPAWLPPKTGQKQLPQRPASSLYSQYSRYGHHCRESYKPDSAPLVVVTCC</sequence>
<evidence type="ECO:0000313" key="10">
    <source>
        <dbReference type="Proteomes" id="UP001296104"/>
    </source>
</evidence>
<feature type="compositionally biased region" description="Polar residues" evidence="6">
    <location>
        <begin position="306"/>
        <end position="328"/>
    </location>
</feature>
<evidence type="ECO:0000256" key="5">
    <source>
        <dbReference type="ARBA" id="ARBA00038359"/>
    </source>
</evidence>
<evidence type="ECO:0000256" key="3">
    <source>
        <dbReference type="ARBA" id="ARBA00022989"/>
    </source>
</evidence>
<evidence type="ECO:0000313" key="9">
    <source>
        <dbReference type="EMBL" id="CAK3952526.1"/>
    </source>
</evidence>
<dbReference type="InterPro" id="IPR049326">
    <property type="entry name" value="Rhodopsin_dom_fungi"/>
</dbReference>
<dbReference type="Proteomes" id="UP001296104">
    <property type="component" value="Unassembled WGS sequence"/>
</dbReference>
<evidence type="ECO:0000256" key="7">
    <source>
        <dbReference type="SAM" id="Phobius"/>
    </source>
</evidence>
<evidence type="ECO:0000256" key="2">
    <source>
        <dbReference type="ARBA" id="ARBA00022692"/>
    </source>
</evidence>
<feature type="region of interest" description="Disordered" evidence="6">
    <location>
        <begin position="306"/>
        <end position="335"/>
    </location>
</feature>
<name>A0AAI9E9J8_9PEZI</name>
<proteinExistence type="inferred from homology"/>
<keyword evidence="10" id="KW-1185">Reference proteome</keyword>
<dbReference type="Pfam" id="PF20684">
    <property type="entry name" value="Fung_rhodopsin"/>
    <property type="match status" value="1"/>
</dbReference>
<dbReference type="PANTHER" id="PTHR33048">
    <property type="entry name" value="PTH11-LIKE INTEGRAL MEMBRANE PROTEIN (AFU_ORTHOLOGUE AFUA_5G11245)"/>
    <property type="match status" value="1"/>
</dbReference>
<evidence type="ECO:0000256" key="1">
    <source>
        <dbReference type="ARBA" id="ARBA00004141"/>
    </source>
</evidence>
<feature type="domain" description="Rhodopsin" evidence="8">
    <location>
        <begin position="53"/>
        <end position="287"/>
    </location>
</feature>
<feature type="transmembrane region" description="Helical" evidence="7">
    <location>
        <begin position="111"/>
        <end position="133"/>
    </location>
</feature>
<keyword evidence="3 7" id="KW-1133">Transmembrane helix</keyword>
<gene>
    <name evidence="9" type="ORF">LECACI_7A003291</name>
</gene>
<dbReference type="PANTHER" id="PTHR33048:SF123">
    <property type="entry name" value="INTEGRAL MEMBRANE PROTEIN"/>
    <property type="match status" value="1"/>
</dbReference>
<dbReference type="EMBL" id="CAVMBE010000015">
    <property type="protein sequence ID" value="CAK3952526.1"/>
    <property type="molecule type" value="Genomic_DNA"/>
</dbReference>
<accession>A0AAI9E9J8</accession>
<comment type="similarity">
    <text evidence="5">Belongs to the SAT4 family.</text>
</comment>
<comment type="subcellular location">
    <subcellularLocation>
        <location evidence="1">Membrane</location>
        <topology evidence="1">Multi-pass membrane protein</topology>
    </subcellularLocation>
</comment>
<feature type="compositionally biased region" description="Polar residues" evidence="6">
    <location>
        <begin position="412"/>
        <end position="423"/>
    </location>
</feature>